<evidence type="ECO:0008006" key="3">
    <source>
        <dbReference type="Google" id="ProtNLM"/>
    </source>
</evidence>
<dbReference type="SUPFAM" id="SSF102405">
    <property type="entry name" value="MCP/YpsA-like"/>
    <property type="match status" value="1"/>
</dbReference>
<sequence length="404" mass="45873">MATPFLNLKTLTRFSCYTNSKNGNAIFGIGITTLLYWIRAQSAVKLTYMATILSHSNIEALSHDLHRLVDNLESAEHGQLIYSALQTIVQLSQTDTERLDWKILAGSLQDMHRAIAMFYPHRFNRKVSIFGSARTNVNAPEYKQAFEFAEKITKQGFMVITGAGGGIMAAGNEGAGNNSFGLNISLPFEQSSNGFVLEDARLVRFRYFFTRKLYFVKESDAIAIFPGGFGTQDEFFECLTLCQTGRTMPRPIVLLDKEGGDYWQQWHIFVQDQLIERGLIANEDCSLYKITNDVDEACQFIASFYSVYHSCRWVGDILVVRLRQEITDAHLDRLNDLFGDILLTGKIERSQALPMEANEPHITDLPRLIMYFNQHDFGRLYQLIAAINDTCDPSNPMVCHPEQR</sequence>
<dbReference type="InterPro" id="IPR052341">
    <property type="entry name" value="LOG_family_nucleotidases"/>
</dbReference>
<gene>
    <name evidence="1" type="ORF">Pse7429DRAFT_3718</name>
</gene>
<dbReference type="AlphaFoldDB" id="L8MT30"/>
<accession>L8MT30</accession>
<dbReference type="PANTHER" id="PTHR43393">
    <property type="entry name" value="CYTOKININ RIBOSIDE 5'-MONOPHOSPHATE PHOSPHORIBOHYDROLASE"/>
    <property type="match status" value="1"/>
</dbReference>
<reference evidence="1 2" key="1">
    <citation type="journal article" date="2013" name="Proc. Natl. Acad. Sci. U.S.A.">
        <title>Improving the coverage of the cyanobacterial phylum using diversity-driven genome sequencing.</title>
        <authorList>
            <person name="Shih P.M."/>
            <person name="Wu D."/>
            <person name="Latifi A."/>
            <person name="Axen S.D."/>
            <person name="Fewer D.P."/>
            <person name="Talla E."/>
            <person name="Calteau A."/>
            <person name="Cai F."/>
            <person name="Tandeau de Marsac N."/>
            <person name="Rippka R."/>
            <person name="Herdman M."/>
            <person name="Sivonen K."/>
            <person name="Coursin T."/>
            <person name="Laurent T."/>
            <person name="Goodwin L."/>
            <person name="Nolan M."/>
            <person name="Davenport K.W."/>
            <person name="Han C.S."/>
            <person name="Rubin E.M."/>
            <person name="Eisen J.A."/>
            <person name="Woyke T."/>
            <person name="Gugger M."/>
            <person name="Kerfeld C.A."/>
        </authorList>
    </citation>
    <scope>NUCLEOTIDE SEQUENCE [LARGE SCALE GENOMIC DNA]</scope>
    <source>
        <strain evidence="1 2">PCC 7429</strain>
    </source>
</reference>
<keyword evidence="2" id="KW-1185">Reference proteome</keyword>
<evidence type="ECO:0000313" key="1">
    <source>
        <dbReference type="EMBL" id="ELS31097.1"/>
    </source>
</evidence>
<organism evidence="1 2">
    <name type="scientific">Pseudanabaena biceps PCC 7429</name>
    <dbReference type="NCBI Taxonomy" id="927668"/>
    <lineage>
        <taxon>Bacteria</taxon>
        <taxon>Bacillati</taxon>
        <taxon>Cyanobacteriota</taxon>
        <taxon>Cyanophyceae</taxon>
        <taxon>Pseudanabaenales</taxon>
        <taxon>Pseudanabaenaceae</taxon>
        <taxon>Pseudanabaena</taxon>
    </lineage>
</organism>
<dbReference type="InterPro" id="IPR031100">
    <property type="entry name" value="LOG_fam"/>
</dbReference>
<name>L8MT30_9CYAN</name>
<protein>
    <recommendedName>
        <fullName evidence="3">Cytochrome D ubiquinol oxidase subunit II</fullName>
    </recommendedName>
</protein>
<dbReference type="EMBL" id="ALWB01000208">
    <property type="protein sequence ID" value="ELS31097.1"/>
    <property type="molecule type" value="Genomic_DNA"/>
</dbReference>
<proteinExistence type="predicted"/>
<dbReference type="PATRIC" id="fig|927668.3.peg.4295"/>
<dbReference type="Proteomes" id="UP000011201">
    <property type="component" value="Unassembled WGS sequence"/>
</dbReference>
<dbReference type="GO" id="GO:0005829">
    <property type="term" value="C:cytosol"/>
    <property type="evidence" value="ECO:0007669"/>
    <property type="project" value="TreeGrafter"/>
</dbReference>
<comment type="caution">
    <text evidence="1">The sequence shown here is derived from an EMBL/GenBank/DDBJ whole genome shotgun (WGS) entry which is preliminary data.</text>
</comment>
<dbReference type="Gene3D" id="3.40.50.450">
    <property type="match status" value="1"/>
</dbReference>
<dbReference type="PANTHER" id="PTHR43393:SF2">
    <property type="entry name" value="CYTOKININ RIBOSIDE 5'-MONOPHOSPHATE PHOSPHORIBOHYDROLASE"/>
    <property type="match status" value="1"/>
</dbReference>
<evidence type="ECO:0000313" key="2">
    <source>
        <dbReference type="Proteomes" id="UP000011201"/>
    </source>
</evidence>
<dbReference type="Pfam" id="PF03641">
    <property type="entry name" value="Lysine_decarbox"/>
    <property type="match status" value="1"/>
</dbReference>